<reference evidence="3 4" key="1">
    <citation type="submission" date="2018-04" db="EMBL/GenBank/DDBJ databases">
        <title>The genome of golden apple snail Pomacea canaliculata provides insight into stress tolerance and invasive adaptation.</title>
        <authorList>
            <person name="Liu C."/>
            <person name="Liu B."/>
            <person name="Ren Y."/>
            <person name="Zhang Y."/>
            <person name="Wang H."/>
            <person name="Li S."/>
            <person name="Jiang F."/>
            <person name="Yin L."/>
            <person name="Zhang G."/>
            <person name="Qian W."/>
            <person name="Fan W."/>
        </authorList>
    </citation>
    <scope>NUCLEOTIDE SEQUENCE [LARGE SCALE GENOMIC DNA]</scope>
    <source>
        <strain evidence="3">SZHN2017</strain>
        <tissue evidence="3">Muscle</tissue>
    </source>
</reference>
<evidence type="ECO:0000256" key="1">
    <source>
        <dbReference type="ARBA" id="ARBA00022741"/>
    </source>
</evidence>
<dbReference type="InterPro" id="IPR001806">
    <property type="entry name" value="Small_GTPase"/>
</dbReference>
<dbReference type="Proteomes" id="UP000245119">
    <property type="component" value="Linkage Group LG13"/>
</dbReference>
<dbReference type="Gene3D" id="3.40.50.300">
    <property type="entry name" value="P-loop containing nucleotide triphosphate hydrolases"/>
    <property type="match status" value="1"/>
</dbReference>
<dbReference type="Pfam" id="PF00071">
    <property type="entry name" value="Ras"/>
    <property type="match status" value="1"/>
</dbReference>
<comment type="caution">
    <text evidence="3">The sequence shown here is derived from an EMBL/GenBank/DDBJ whole genome shotgun (WGS) entry which is preliminary data.</text>
</comment>
<evidence type="ECO:0000256" key="2">
    <source>
        <dbReference type="ARBA" id="ARBA00023134"/>
    </source>
</evidence>
<organism evidence="3 4">
    <name type="scientific">Pomacea canaliculata</name>
    <name type="common">Golden apple snail</name>
    <dbReference type="NCBI Taxonomy" id="400727"/>
    <lineage>
        <taxon>Eukaryota</taxon>
        <taxon>Metazoa</taxon>
        <taxon>Spiralia</taxon>
        <taxon>Lophotrochozoa</taxon>
        <taxon>Mollusca</taxon>
        <taxon>Gastropoda</taxon>
        <taxon>Caenogastropoda</taxon>
        <taxon>Architaenioglossa</taxon>
        <taxon>Ampullarioidea</taxon>
        <taxon>Ampullariidae</taxon>
        <taxon>Pomacea</taxon>
    </lineage>
</organism>
<evidence type="ECO:0008006" key="5">
    <source>
        <dbReference type="Google" id="ProtNLM"/>
    </source>
</evidence>
<dbReference type="PANTHER" id="PTHR24070">
    <property type="entry name" value="RAS, DI-RAS, AND RHEB FAMILY MEMBERS OF SMALL GTPASE SUPERFAMILY"/>
    <property type="match status" value="1"/>
</dbReference>
<dbReference type="GO" id="GO:0016020">
    <property type="term" value="C:membrane"/>
    <property type="evidence" value="ECO:0007669"/>
    <property type="project" value="InterPro"/>
</dbReference>
<proteinExistence type="predicted"/>
<evidence type="ECO:0000313" key="4">
    <source>
        <dbReference type="Proteomes" id="UP000245119"/>
    </source>
</evidence>
<dbReference type="SMART" id="SM00173">
    <property type="entry name" value="RAS"/>
    <property type="match status" value="1"/>
</dbReference>
<dbReference type="GO" id="GO:0005525">
    <property type="term" value="F:GTP binding"/>
    <property type="evidence" value="ECO:0007669"/>
    <property type="project" value="UniProtKB-KW"/>
</dbReference>
<dbReference type="PROSITE" id="PS51421">
    <property type="entry name" value="RAS"/>
    <property type="match status" value="1"/>
</dbReference>
<dbReference type="SMART" id="SM00175">
    <property type="entry name" value="RAB"/>
    <property type="match status" value="1"/>
</dbReference>
<dbReference type="InterPro" id="IPR020849">
    <property type="entry name" value="Small_GTPase_Ras-type"/>
</dbReference>
<dbReference type="SUPFAM" id="SSF52540">
    <property type="entry name" value="P-loop containing nucleoside triphosphate hydrolases"/>
    <property type="match status" value="1"/>
</dbReference>
<dbReference type="PRINTS" id="PR00449">
    <property type="entry name" value="RASTRNSFRMNG"/>
</dbReference>
<dbReference type="EMBL" id="PZQS01000013">
    <property type="protein sequence ID" value="PVD19519.1"/>
    <property type="molecule type" value="Genomic_DNA"/>
</dbReference>
<keyword evidence="4" id="KW-1185">Reference proteome</keyword>
<dbReference type="STRING" id="400727.A0A2T7NEC4"/>
<dbReference type="OrthoDB" id="5976022at2759"/>
<dbReference type="InterPro" id="IPR005225">
    <property type="entry name" value="Small_GTP-bd"/>
</dbReference>
<dbReference type="GO" id="GO:0007165">
    <property type="term" value="P:signal transduction"/>
    <property type="evidence" value="ECO:0007669"/>
    <property type="project" value="InterPro"/>
</dbReference>
<name>A0A2T7NEC4_POMCA</name>
<protein>
    <recommendedName>
        <fullName evidence="5">Small monomeric GTPase</fullName>
    </recommendedName>
</protein>
<gene>
    <name evidence="3" type="ORF">C0Q70_20008</name>
</gene>
<keyword evidence="2" id="KW-0342">GTP-binding</keyword>
<sequence length="169" mass="18943">MTTPSLTGYNRGGRRKYKLVILGDGGVGKSALVIQFVSHRFQEYHDPTIEDAYEQQCRIDGEPAHLDILDTAGQLTQRGDRTRTGCVVMQHEEREGDGSGFVVAGHKLDFGTSRPYLLSWNVQDARGQGSFEGRRRRFGTNKLEKAVTGQQTDKNFEKILLSLSTLFSY</sequence>
<dbReference type="AlphaFoldDB" id="A0A2T7NEC4"/>
<keyword evidence="1" id="KW-0547">Nucleotide-binding</keyword>
<evidence type="ECO:0000313" key="3">
    <source>
        <dbReference type="EMBL" id="PVD19519.1"/>
    </source>
</evidence>
<dbReference type="NCBIfam" id="TIGR00231">
    <property type="entry name" value="small_GTP"/>
    <property type="match status" value="1"/>
</dbReference>
<accession>A0A2T7NEC4</accession>
<dbReference type="GO" id="GO:0003924">
    <property type="term" value="F:GTPase activity"/>
    <property type="evidence" value="ECO:0007669"/>
    <property type="project" value="InterPro"/>
</dbReference>
<dbReference type="InterPro" id="IPR027417">
    <property type="entry name" value="P-loop_NTPase"/>
</dbReference>